<dbReference type="EMBL" id="CP040896">
    <property type="protein sequence ID" value="QDA62099.1"/>
    <property type="molecule type" value="Genomic_DNA"/>
</dbReference>
<protein>
    <submittedName>
        <fullName evidence="1">Uncharacterized protein</fullName>
    </submittedName>
</protein>
<evidence type="ECO:0000313" key="1">
    <source>
        <dbReference type="EMBL" id="QDA62099.1"/>
    </source>
</evidence>
<reference evidence="1 2" key="1">
    <citation type="submission" date="2019-06" db="EMBL/GenBank/DDBJ databases">
        <authorList>
            <person name="Srinivasan S."/>
        </authorList>
    </citation>
    <scope>NUCLEOTIDE SEQUENCE [LARGE SCALE GENOMIC DNA]</scope>
    <source>
        <strain evidence="1 2">17J68-5</strain>
    </source>
</reference>
<proteinExistence type="predicted"/>
<dbReference type="Proteomes" id="UP000305398">
    <property type="component" value="Chromosome"/>
</dbReference>
<accession>A0A5B8A4I1</accession>
<name>A0A5B8A4I1_9BACT</name>
<evidence type="ECO:0000313" key="2">
    <source>
        <dbReference type="Proteomes" id="UP000305398"/>
    </source>
</evidence>
<dbReference type="KEGG" id="hyj:FHG12_19225"/>
<dbReference type="AlphaFoldDB" id="A0A5B8A4I1"/>
<organism evidence="1 2">
    <name type="scientific">Hymenobacter jejuensis</name>
    <dbReference type="NCBI Taxonomy" id="2502781"/>
    <lineage>
        <taxon>Bacteria</taxon>
        <taxon>Pseudomonadati</taxon>
        <taxon>Bacteroidota</taxon>
        <taxon>Cytophagia</taxon>
        <taxon>Cytophagales</taxon>
        <taxon>Hymenobacteraceae</taxon>
        <taxon>Hymenobacter</taxon>
    </lineage>
</organism>
<gene>
    <name evidence="1" type="ORF">FHG12_19225</name>
</gene>
<sequence>MLHNTFASGATSQTFRGKLWMQFYCSLYVGGADLPLTQQDLIEGFEVVTSQPVPVLKATMPSAALRERYLNPKAGVKPVAVH</sequence>
<keyword evidence="2" id="KW-1185">Reference proteome</keyword>